<keyword evidence="2" id="KW-1133">Transmembrane helix</keyword>
<reference evidence="3" key="1">
    <citation type="submission" date="2015-06" db="UniProtKB">
        <authorList>
            <consortium name="EnsemblPlants"/>
        </authorList>
    </citation>
    <scope>IDENTIFICATION</scope>
</reference>
<feature type="transmembrane region" description="Helical" evidence="2">
    <location>
        <begin position="59"/>
        <end position="76"/>
    </location>
</feature>
<evidence type="ECO:0000256" key="1">
    <source>
        <dbReference type="SAM" id="MobiDB-lite"/>
    </source>
</evidence>
<evidence type="ECO:0000256" key="2">
    <source>
        <dbReference type="SAM" id="Phobius"/>
    </source>
</evidence>
<proteinExistence type="predicted"/>
<organism evidence="3">
    <name type="scientific">Aegilops tauschii</name>
    <name type="common">Tausch's goatgrass</name>
    <name type="synonym">Aegilops squarrosa</name>
    <dbReference type="NCBI Taxonomy" id="37682"/>
    <lineage>
        <taxon>Eukaryota</taxon>
        <taxon>Viridiplantae</taxon>
        <taxon>Streptophyta</taxon>
        <taxon>Embryophyta</taxon>
        <taxon>Tracheophyta</taxon>
        <taxon>Spermatophyta</taxon>
        <taxon>Magnoliopsida</taxon>
        <taxon>Liliopsida</taxon>
        <taxon>Poales</taxon>
        <taxon>Poaceae</taxon>
        <taxon>BOP clade</taxon>
        <taxon>Pooideae</taxon>
        <taxon>Triticodae</taxon>
        <taxon>Triticeae</taxon>
        <taxon>Triticinae</taxon>
        <taxon>Aegilops</taxon>
    </lineage>
</organism>
<dbReference type="AlphaFoldDB" id="M8BZK2"/>
<keyword evidence="2" id="KW-0472">Membrane</keyword>
<protein>
    <submittedName>
        <fullName evidence="3">Uncharacterized protein</fullName>
    </submittedName>
</protein>
<feature type="region of interest" description="Disordered" evidence="1">
    <location>
        <begin position="1"/>
        <end position="21"/>
    </location>
</feature>
<accession>M8BZK2</accession>
<name>M8BZK2_AEGTA</name>
<keyword evidence="2" id="KW-0812">Transmembrane</keyword>
<evidence type="ECO:0000313" key="3">
    <source>
        <dbReference type="EnsemblPlants" id="EMT08368"/>
    </source>
</evidence>
<sequence length="81" mass="8544">MDSGAKGVRSNSGGGQGGSALGYCTITLDDTDVRTERDTGLHIIIIIYARLEVVVTGEISAIVLLTVGGFTFYFCVTAENR</sequence>
<dbReference type="EnsemblPlants" id="EMT08368">
    <property type="protein sequence ID" value="EMT08368"/>
    <property type="gene ID" value="F775_28221"/>
</dbReference>